<dbReference type="EMBL" id="BOOY01000030">
    <property type="protein sequence ID" value="GIJ04854.1"/>
    <property type="molecule type" value="Genomic_DNA"/>
</dbReference>
<feature type="transmembrane region" description="Helical" evidence="1">
    <location>
        <begin position="77"/>
        <end position="98"/>
    </location>
</feature>
<dbReference type="AlphaFoldDB" id="A0A8J3YBI8"/>
<dbReference type="Proteomes" id="UP000652013">
    <property type="component" value="Unassembled WGS sequence"/>
</dbReference>
<keyword evidence="1" id="KW-0812">Transmembrane</keyword>
<keyword evidence="3" id="KW-1185">Reference proteome</keyword>
<dbReference type="RefSeq" id="WP_203940088.1">
    <property type="nucleotide sequence ID" value="NZ_BAAAGJ010000005.1"/>
</dbReference>
<comment type="caution">
    <text evidence="2">The sequence shown here is derived from an EMBL/GenBank/DDBJ whole genome shotgun (WGS) entry which is preliminary data.</text>
</comment>
<name>A0A8J3YBI8_9ACTN</name>
<gene>
    <name evidence="2" type="ORF">Sya03_42060</name>
</gene>
<keyword evidence="1" id="KW-1133">Transmembrane helix</keyword>
<protein>
    <submittedName>
        <fullName evidence="2">Uncharacterized protein</fullName>
    </submittedName>
</protein>
<organism evidence="2 3">
    <name type="scientific">Spirilliplanes yamanashiensis</name>
    <dbReference type="NCBI Taxonomy" id="42233"/>
    <lineage>
        <taxon>Bacteria</taxon>
        <taxon>Bacillati</taxon>
        <taxon>Actinomycetota</taxon>
        <taxon>Actinomycetes</taxon>
        <taxon>Micromonosporales</taxon>
        <taxon>Micromonosporaceae</taxon>
        <taxon>Spirilliplanes</taxon>
    </lineage>
</organism>
<feature type="transmembrane region" description="Helical" evidence="1">
    <location>
        <begin position="35"/>
        <end position="57"/>
    </location>
</feature>
<evidence type="ECO:0000313" key="2">
    <source>
        <dbReference type="EMBL" id="GIJ04854.1"/>
    </source>
</evidence>
<reference evidence="2" key="1">
    <citation type="submission" date="2021-01" db="EMBL/GenBank/DDBJ databases">
        <title>Whole genome shotgun sequence of Spirilliplanes yamanashiensis NBRC 15828.</title>
        <authorList>
            <person name="Komaki H."/>
            <person name="Tamura T."/>
        </authorList>
    </citation>
    <scope>NUCLEOTIDE SEQUENCE</scope>
    <source>
        <strain evidence="2">NBRC 15828</strain>
    </source>
</reference>
<proteinExistence type="predicted"/>
<evidence type="ECO:0000256" key="1">
    <source>
        <dbReference type="SAM" id="Phobius"/>
    </source>
</evidence>
<accession>A0A8J3YBI8</accession>
<sequence length="161" mass="17266">MADEARLRRQLVARIENRRADIDRFLARARPRRNVLVNVSIVSSALAAVFTAGPAVGGAQFAGNAARQLNLSGPPAVWRPLCVAAFVVALVAAVAANLSRSHDLAARVTAAEACNAELESLLTLLKFRHLPLDEAAGLYQQYVAMIPFVDDRDPAAQPATR</sequence>
<keyword evidence="1" id="KW-0472">Membrane</keyword>
<evidence type="ECO:0000313" key="3">
    <source>
        <dbReference type="Proteomes" id="UP000652013"/>
    </source>
</evidence>